<protein>
    <recommendedName>
        <fullName evidence="4">DUF454 domain-containing protein</fullName>
    </recommendedName>
</protein>
<dbReference type="PANTHER" id="PTHR35813">
    <property type="entry name" value="INNER MEMBRANE PROTEIN YBAN"/>
    <property type="match status" value="1"/>
</dbReference>
<name>A0ABQ1JD17_9PROT</name>
<dbReference type="PANTHER" id="PTHR35813:SF1">
    <property type="entry name" value="INNER MEMBRANE PROTEIN YBAN"/>
    <property type="match status" value="1"/>
</dbReference>
<sequence length="119" mass="12976">MMIARLLGFLFLALGAIGIFLPVWPTTIFWIVAALCFARSSPAMRDWIYARPRFGPPIQQFIERGTLSNASKGGALFGMTLAGAISTFILWGHWSWMALAIGLLICGAAYVLSRPTDPA</sequence>
<dbReference type="InterPro" id="IPR007401">
    <property type="entry name" value="DUF454"/>
</dbReference>
<keyword evidence="1" id="KW-0812">Transmembrane</keyword>
<feature type="transmembrane region" description="Helical" evidence="1">
    <location>
        <begin position="96"/>
        <end position="113"/>
    </location>
</feature>
<proteinExistence type="predicted"/>
<dbReference type="Pfam" id="PF04304">
    <property type="entry name" value="DUF454"/>
    <property type="match status" value="1"/>
</dbReference>
<evidence type="ECO:0008006" key="4">
    <source>
        <dbReference type="Google" id="ProtNLM"/>
    </source>
</evidence>
<accession>A0ABQ1JD17</accession>
<gene>
    <name evidence="2" type="ORF">GCM10011503_11260</name>
</gene>
<evidence type="ECO:0000256" key="1">
    <source>
        <dbReference type="SAM" id="Phobius"/>
    </source>
</evidence>
<comment type="caution">
    <text evidence="2">The sequence shown here is derived from an EMBL/GenBank/DDBJ whole genome shotgun (WGS) entry which is preliminary data.</text>
</comment>
<evidence type="ECO:0000313" key="3">
    <source>
        <dbReference type="Proteomes" id="UP000628854"/>
    </source>
</evidence>
<dbReference type="RefSeq" id="WP_198943691.1">
    <property type="nucleotide sequence ID" value="NZ_BMKF01000001.1"/>
</dbReference>
<dbReference type="Proteomes" id="UP000628854">
    <property type="component" value="Unassembled WGS sequence"/>
</dbReference>
<organism evidence="2 3">
    <name type="scientific">Henriciella pelagia</name>
    <dbReference type="NCBI Taxonomy" id="1977912"/>
    <lineage>
        <taxon>Bacteria</taxon>
        <taxon>Pseudomonadati</taxon>
        <taxon>Pseudomonadota</taxon>
        <taxon>Alphaproteobacteria</taxon>
        <taxon>Hyphomonadales</taxon>
        <taxon>Hyphomonadaceae</taxon>
        <taxon>Henriciella</taxon>
    </lineage>
</organism>
<keyword evidence="3" id="KW-1185">Reference proteome</keyword>
<reference evidence="3" key="1">
    <citation type="journal article" date="2019" name="Int. J. Syst. Evol. Microbiol.">
        <title>The Global Catalogue of Microorganisms (GCM) 10K type strain sequencing project: providing services to taxonomists for standard genome sequencing and annotation.</title>
        <authorList>
            <consortium name="The Broad Institute Genomics Platform"/>
            <consortium name="The Broad Institute Genome Sequencing Center for Infectious Disease"/>
            <person name="Wu L."/>
            <person name="Ma J."/>
        </authorList>
    </citation>
    <scope>NUCLEOTIDE SEQUENCE [LARGE SCALE GENOMIC DNA]</scope>
    <source>
        <strain evidence="3">CGMCC 1.15928</strain>
    </source>
</reference>
<keyword evidence="1" id="KW-0472">Membrane</keyword>
<keyword evidence="1" id="KW-1133">Transmembrane helix</keyword>
<evidence type="ECO:0000313" key="2">
    <source>
        <dbReference type="EMBL" id="GGB64224.1"/>
    </source>
</evidence>
<dbReference type="EMBL" id="BMKF01000001">
    <property type="protein sequence ID" value="GGB64224.1"/>
    <property type="molecule type" value="Genomic_DNA"/>
</dbReference>
<dbReference type="PIRSF" id="PIRSF016789">
    <property type="entry name" value="DUF454"/>
    <property type="match status" value="1"/>
</dbReference>